<dbReference type="AlphaFoldDB" id="A0AA39GNU1"/>
<dbReference type="EMBL" id="JAPDFR010000002">
    <property type="protein sequence ID" value="KAK0389397.1"/>
    <property type="molecule type" value="Genomic_DNA"/>
</dbReference>
<proteinExistence type="predicted"/>
<evidence type="ECO:0000313" key="3">
    <source>
        <dbReference type="Proteomes" id="UP001175261"/>
    </source>
</evidence>
<dbReference type="Proteomes" id="UP001175261">
    <property type="component" value="Unassembled WGS sequence"/>
</dbReference>
<sequence>MAGLLPFEFPLGHEPYPMDIDLEADFPTPPRSQTASPVQQQSRPRQLKRNMMIPLMICRNLPQTSMEWKRVLAFVKRDYQNGKYRACLSRCNEVLDNIRQLTHLQAAHLIYLHFYAACALEMQFRSMQHSTHRVKLLKQARDHLARAFALVKIEDEDINSRWRSSSAASSYNMHSPCSSTSTRMLSPTPSLTFSDCETQPVKIKRRKRVRFSNPIIAEPTIIEPMIRPDSPTLGFDDMTSEVPSEQAFSAPVMGIKSAFASSPTAAFNDAPNMFEFEDPFARDRSIHRYSTILDSLRRQIATHLAAIDAEVAAAAPMVPQVPLNDEMRALDLQTRIARLKANGWQRRRFDASRYEALRERAMADLMG</sequence>
<organism evidence="2 3">
    <name type="scientific">Sarocladium strictum</name>
    <name type="common">Black bundle disease fungus</name>
    <name type="synonym">Acremonium strictum</name>
    <dbReference type="NCBI Taxonomy" id="5046"/>
    <lineage>
        <taxon>Eukaryota</taxon>
        <taxon>Fungi</taxon>
        <taxon>Dikarya</taxon>
        <taxon>Ascomycota</taxon>
        <taxon>Pezizomycotina</taxon>
        <taxon>Sordariomycetes</taxon>
        <taxon>Hypocreomycetidae</taxon>
        <taxon>Hypocreales</taxon>
        <taxon>Sarocladiaceae</taxon>
        <taxon>Sarocladium</taxon>
    </lineage>
</organism>
<feature type="region of interest" description="Disordered" evidence="1">
    <location>
        <begin position="22"/>
        <end position="45"/>
    </location>
</feature>
<accession>A0AA39GNU1</accession>
<name>A0AA39GNU1_SARSR</name>
<protein>
    <submittedName>
        <fullName evidence="2">Uncharacterized protein</fullName>
    </submittedName>
</protein>
<feature type="compositionally biased region" description="Polar residues" evidence="1">
    <location>
        <begin position="31"/>
        <end position="44"/>
    </location>
</feature>
<reference evidence="2" key="1">
    <citation type="submission" date="2022-10" db="EMBL/GenBank/DDBJ databases">
        <title>Determination and structural analysis of whole genome sequence of Sarocladium strictum F4-1.</title>
        <authorList>
            <person name="Hu L."/>
            <person name="Jiang Y."/>
        </authorList>
    </citation>
    <scope>NUCLEOTIDE SEQUENCE</scope>
    <source>
        <strain evidence="2">F4-1</strain>
    </source>
</reference>
<gene>
    <name evidence="2" type="ORF">NLU13_2972</name>
</gene>
<comment type="caution">
    <text evidence="2">The sequence shown here is derived from an EMBL/GenBank/DDBJ whole genome shotgun (WGS) entry which is preliminary data.</text>
</comment>
<evidence type="ECO:0000256" key="1">
    <source>
        <dbReference type="SAM" id="MobiDB-lite"/>
    </source>
</evidence>
<evidence type="ECO:0000313" key="2">
    <source>
        <dbReference type="EMBL" id="KAK0389397.1"/>
    </source>
</evidence>
<keyword evidence="3" id="KW-1185">Reference proteome</keyword>